<accession>A0A9D1DT69</accession>
<proteinExistence type="predicted"/>
<reference evidence="2" key="1">
    <citation type="submission" date="2020-10" db="EMBL/GenBank/DDBJ databases">
        <authorList>
            <person name="Gilroy R."/>
        </authorList>
    </citation>
    <scope>NUCLEOTIDE SEQUENCE</scope>
    <source>
        <strain evidence="2">CHK184-20233</strain>
    </source>
</reference>
<evidence type="ECO:0000313" key="2">
    <source>
        <dbReference type="EMBL" id="HIR58535.1"/>
    </source>
</evidence>
<keyword evidence="1" id="KW-0812">Transmembrane</keyword>
<dbReference type="EMBL" id="DVHC01000009">
    <property type="protein sequence ID" value="HIR58535.1"/>
    <property type="molecule type" value="Genomic_DNA"/>
</dbReference>
<protein>
    <submittedName>
        <fullName evidence="2">Uncharacterized protein</fullName>
    </submittedName>
</protein>
<feature type="transmembrane region" description="Helical" evidence="1">
    <location>
        <begin position="12"/>
        <end position="32"/>
    </location>
</feature>
<reference evidence="2" key="2">
    <citation type="journal article" date="2021" name="PeerJ">
        <title>Extensive microbial diversity within the chicken gut microbiome revealed by metagenomics and culture.</title>
        <authorList>
            <person name="Gilroy R."/>
            <person name="Ravi A."/>
            <person name="Getino M."/>
            <person name="Pursley I."/>
            <person name="Horton D.L."/>
            <person name="Alikhan N.F."/>
            <person name="Baker D."/>
            <person name="Gharbi K."/>
            <person name="Hall N."/>
            <person name="Watson M."/>
            <person name="Adriaenssens E.M."/>
            <person name="Foster-Nyarko E."/>
            <person name="Jarju S."/>
            <person name="Secka A."/>
            <person name="Antonio M."/>
            <person name="Oren A."/>
            <person name="Chaudhuri R.R."/>
            <person name="La Ragione R."/>
            <person name="Hildebrand F."/>
            <person name="Pallen M.J."/>
        </authorList>
    </citation>
    <scope>NUCLEOTIDE SEQUENCE</scope>
    <source>
        <strain evidence="2">CHK184-20233</strain>
    </source>
</reference>
<organism evidence="2 3">
    <name type="scientific">Candidatus Onthousia excrementipullorum</name>
    <dbReference type="NCBI Taxonomy" id="2840884"/>
    <lineage>
        <taxon>Bacteria</taxon>
        <taxon>Bacillati</taxon>
        <taxon>Bacillota</taxon>
        <taxon>Bacilli</taxon>
        <taxon>Candidatus Onthousia</taxon>
    </lineage>
</organism>
<gene>
    <name evidence="2" type="ORF">IAB38_00640</name>
</gene>
<evidence type="ECO:0000256" key="1">
    <source>
        <dbReference type="SAM" id="Phobius"/>
    </source>
</evidence>
<evidence type="ECO:0000313" key="3">
    <source>
        <dbReference type="Proteomes" id="UP000824232"/>
    </source>
</evidence>
<keyword evidence="1" id="KW-1133">Transmembrane helix</keyword>
<sequence>MKNIIDFISENSTFIETFCTILLVIPVLSLIWEKISSQKPKITVNFELIRSSLACIVIHNYGNVAAELKSLIFNEEFLLELDKRLAKKLLSMKETKIYLAPGQKWIINFETNIFNIINDFENKECKLKFTFSKPLKKFRYKGANNIKFDDYSYFTLYTSELGELNNTLNKIHGELSKISKDKKLTDVETKICTEISDLKDEFIKQIKSE</sequence>
<comment type="caution">
    <text evidence="2">The sequence shown here is derived from an EMBL/GenBank/DDBJ whole genome shotgun (WGS) entry which is preliminary data.</text>
</comment>
<keyword evidence="1" id="KW-0472">Membrane</keyword>
<name>A0A9D1DT69_9FIRM</name>
<dbReference type="AlphaFoldDB" id="A0A9D1DT69"/>
<dbReference type="Proteomes" id="UP000824232">
    <property type="component" value="Unassembled WGS sequence"/>
</dbReference>